<gene>
    <name evidence="2" type="ORF">FOL47_001703</name>
</gene>
<protein>
    <submittedName>
        <fullName evidence="2">Uncharacterized protein</fullName>
    </submittedName>
</protein>
<feature type="region of interest" description="Disordered" evidence="1">
    <location>
        <begin position="138"/>
        <end position="159"/>
    </location>
</feature>
<dbReference type="AlphaFoldDB" id="A0A7J6KRZ1"/>
<keyword evidence="3" id="KW-1185">Reference proteome</keyword>
<dbReference type="OrthoDB" id="10628375at2759"/>
<accession>A0A7J6KRZ1</accession>
<proteinExistence type="predicted"/>
<sequence length="640" mass="70548">MSNISSHLQKLIEAIPPPSLAIGEAFRQVAQATGMLSVELLGSIAPDDWLILIKKNSAIVCDAIKRAEDQTGQTGDSESQPTSAQDTQNQESKSPSSAVLNNPSGQSSPKIPTVALVQLKTYANAISEEARRWSRALNSESDEVLQDKDSSGTPDDSTLSKWVDELSEVVGLVPYELIPPARLVKALRRSSSSFVDFKIFYESVGDNSRKRVRTTVSGKQVLCLDDDYEDGASNSSSRRPQKYVKLGDWLAFYPKYVTALCLVDEGCRKNILALFRYQLAIGKMAANGDWRAVYSLDQRSIDLYKWALCSARGEYNSLVKKITDGTAKASAVEWGPVCGQCDVVSDADRDGDSIQKLREVLKTAAISLGRESIIDPLRKWIRLSRDEQGAKSNIWEPLQATIRAHAIKLRAKFRDVIGSNHADPPESTTPIRVGLLRDLSSSTEALSDPDDVELLDQIIDHGGVHIGIDEPINATGKWPLASHSPDMATEEDTLGLSQFALHSWRNYQSADLLSLGVRKYLQKEVADGNMEVMKSLPPGAIISKIAAIEKRPGDVDSPLRIIDDLKRSKVNDQVVSPETLQLPGVATTAFIYAQRKAILREKPCQEQVVIETDCKAAFRHVPICLQERRFCMNYLPEEDG</sequence>
<dbReference type="Proteomes" id="UP000591131">
    <property type="component" value="Unassembled WGS sequence"/>
</dbReference>
<evidence type="ECO:0000313" key="2">
    <source>
        <dbReference type="EMBL" id="KAF4649830.1"/>
    </source>
</evidence>
<comment type="caution">
    <text evidence="2">The sequence shown here is derived from an EMBL/GenBank/DDBJ whole genome shotgun (WGS) entry which is preliminary data.</text>
</comment>
<dbReference type="EMBL" id="JAAPAO010001412">
    <property type="protein sequence ID" value="KAF4649830.1"/>
    <property type="molecule type" value="Genomic_DNA"/>
</dbReference>
<feature type="region of interest" description="Disordered" evidence="1">
    <location>
        <begin position="69"/>
        <end position="111"/>
    </location>
</feature>
<name>A0A7J6KRZ1_PERCH</name>
<organism evidence="2 3">
    <name type="scientific">Perkinsus chesapeaki</name>
    <name type="common">Clam parasite</name>
    <name type="synonym">Perkinsus andrewsi</name>
    <dbReference type="NCBI Taxonomy" id="330153"/>
    <lineage>
        <taxon>Eukaryota</taxon>
        <taxon>Sar</taxon>
        <taxon>Alveolata</taxon>
        <taxon>Perkinsozoa</taxon>
        <taxon>Perkinsea</taxon>
        <taxon>Perkinsida</taxon>
        <taxon>Perkinsidae</taxon>
        <taxon>Perkinsus</taxon>
    </lineage>
</organism>
<reference evidence="2 3" key="1">
    <citation type="submission" date="2020-04" db="EMBL/GenBank/DDBJ databases">
        <title>Perkinsus chesapeaki whole genome sequence.</title>
        <authorList>
            <person name="Bogema D.R."/>
        </authorList>
    </citation>
    <scope>NUCLEOTIDE SEQUENCE [LARGE SCALE GENOMIC DNA]</scope>
    <source>
        <strain evidence="2">ATCC PRA-425</strain>
    </source>
</reference>
<feature type="compositionally biased region" description="Polar residues" evidence="1">
    <location>
        <begin position="70"/>
        <end position="110"/>
    </location>
</feature>
<evidence type="ECO:0000313" key="3">
    <source>
        <dbReference type="Proteomes" id="UP000591131"/>
    </source>
</evidence>
<feature type="non-terminal residue" evidence="2">
    <location>
        <position position="640"/>
    </location>
</feature>
<evidence type="ECO:0000256" key="1">
    <source>
        <dbReference type="SAM" id="MobiDB-lite"/>
    </source>
</evidence>